<sequence>MIVSMLPEGCNVFYNISVTSILKTMLRLRWKHSTVILIWTAAVVVLCKDAVGQTQPEKPEIGLSPRLRPLLELRNNATTGDVFHHSKQAIKWATLTSGTREIIRFMICHGQLRGPIHRNPKTLVFIHTEEIPWFTNAIEHIFSCPEEATKVVVWQLGILCRRKEVLNALTVSLDIEEDIKSVIVSSSDVNCLQFILNIVATDSDFKWRRFLHATEWFALTIDFLPSRSTHIDKQNLPDFVTFLFIADRNQTCCIHVMQKSRIQQIKTVISMPFPFNYRPYKTGIVLDHRTNQTFPNGQLRKDADQYLLSQKSVMVDMQIPIVLLSMEQIKLAYIVRDGNQTSWHGFYVKLTDLLCEALGFTALPFPVTDGGFISDFQSSDDVKGLVGYLKRREAGLSTMAIVSNRRRRRVVDFVYPHIMETSLYIVYKVHYEESQLGDPRSELIDTKTDLIFLLIGPCVFVVVGIFIFLVSGVLLTKRKVCGWENLRRLYDFPLRWVFQTTSAFFNPVES</sequence>
<keyword evidence="3" id="KW-1185">Reference proteome</keyword>
<reference evidence="2 3" key="1">
    <citation type="journal article" date="2021" name="Elife">
        <title>Chloroplast acquisition without the gene transfer in kleptoplastic sea slugs, Plakobranchus ocellatus.</title>
        <authorList>
            <person name="Maeda T."/>
            <person name="Takahashi S."/>
            <person name="Yoshida T."/>
            <person name="Shimamura S."/>
            <person name="Takaki Y."/>
            <person name="Nagai Y."/>
            <person name="Toyoda A."/>
            <person name="Suzuki Y."/>
            <person name="Arimoto A."/>
            <person name="Ishii H."/>
            <person name="Satoh N."/>
            <person name="Nishiyama T."/>
            <person name="Hasebe M."/>
            <person name="Maruyama T."/>
            <person name="Minagawa J."/>
            <person name="Obokata J."/>
            <person name="Shigenobu S."/>
        </authorList>
    </citation>
    <scope>NUCLEOTIDE SEQUENCE [LARGE SCALE GENOMIC DNA]</scope>
</reference>
<dbReference type="Gene3D" id="3.40.190.10">
    <property type="entry name" value="Periplasmic binding protein-like II"/>
    <property type="match status" value="1"/>
</dbReference>
<gene>
    <name evidence="2" type="ORF">ElyMa_004240700</name>
</gene>
<name>A0AAV4GR40_9GAST</name>
<feature type="transmembrane region" description="Helical" evidence="1">
    <location>
        <begin position="450"/>
        <end position="475"/>
    </location>
</feature>
<evidence type="ECO:0000313" key="2">
    <source>
        <dbReference type="EMBL" id="GFR88039.1"/>
    </source>
</evidence>
<keyword evidence="1" id="KW-1133">Transmembrane helix</keyword>
<dbReference type="EMBL" id="BMAT01008557">
    <property type="protein sequence ID" value="GFR88039.1"/>
    <property type="molecule type" value="Genomic_DNA"/>
</dbReference>
<accession>A0AAV4GR40</accession>
<dbReference type="AlphaFoldDB" id="A0AAV4GR40"/>
<evidence type="ECO:0000256" key="1">
    <source>
        <dbReference type="SAM" id="Phobius"/>
    </source>
</evidence>
<evidence type="ECO:0008006" key="4">
    <source>
        <dbReference type="Google" id="ProtNLM"/>
    </source>
</evidence>
<comment type="caution">
    <text evidence="2">The sequence shown here is derived from an EMBL/GenBank/DDBJ whole genome shotgun (WGS) entry which is preliminary data.</text>
</comment>
<evidence type="ECO:0000313" key="3">
    <source>
        <dbReference type="Proteomes" id="UP000762676"/>
    </source>
</evidence>
<protein>
    <recommendedName>
        <fullName evidence="4">Ionotropic glutamate receptor L-glutamate and glycine-binding domain-containing protein</fullName>
    </recommendedName>
</protein>
<dbReference type="Proteomes" id="UP000762676">
    <property type="component" value="Unassembled WGS sequence"/>
</dbReference>
<organism evidence="2 3">
    <name type="scientific">Elysia marginata</name>
    <dbReference type="NCBI Taxonomy" id="1093978"/>
    <lineage>
        <taxon>Eukaryota</taxon>
        <taxon>Metazoa</taxon>
        <taxon>Spiralia</taxon>
        <taxon>Lophotrochozoa</taxon>
        <taxon>Mollusca</taxon>
        <taxon>Gastropoda</taxon>
        <taxon>Heterobranchia</taxon>
        <taxon>Euthyneura</taxon>
        <taxon>Panpulmonata</taxon>
        <taxon>Sacoglossa</taxon>
        <taxon>Placobranchoidea</taxon>
        <taxon>Plakobranchidae</taxon>
        <taxon>Elysia</taxon>
    </lineage>
</organism>
<keyword evidence="1" id="KW-0812">Transmembrane</keyword>
<keyword evidence="1" id="KW-0472">Membrane</keyword>
<proteinExistence type="predicted"/>
<dbReference type="SUPFAM" id="SSF53850">
    <property type="entry name" value="Periplasmic binding protein-like II"/>
    <property type="match status" value="1"/>
</dbReference>